<proteinExistence type="predicted"/>
<dbReference type="EMBL" id="FOCO01000033">
    <property type="protein sequence ID" value="SEN94193.1"/>
    <property type="molecule type" value="Genomic_DNA"/>
</dbReference>
<evidence type="ECO:0000313" key="1">
    <source>
        <dbReference type="EMBL" id="SEN94193.1"/>
    </source>
</evidence>
<sequence>MGLPQRVFYTIHEAAARWGCTVSDIAGWAGTGSLRIVTGIPPVECADKRASGLVQIQPMDILPIFRRCGTGPQSAHLHRIRLPDDDEWLYISAPEAGVIVSIGDVMILGEDVQIFEDAHNLFGRIAEGAGLSEEGDYDWPAMNVEITRRVFEEGLPASQNEWIRELQDWFAARSEGGAFPDERSIRRRLKPILDALKFKKPKR</sequence>
<name>A0A1H8KML4_9RHOB</name>
<dbReference type="AlphaFoldDB" id="A0A1H8KML4"/>
<reference evidence="1 2" key="1">
    <citation type="submission" date="2016-10" db="EMBL/GenBank/DDBJ databases">
        <authorList>
            <person name="de Groot N.N."/>
        </authorList>
    </citation>
    <scope>NUCLEOTIDE SEQUENCE [LARGE SCALE GENOMIC DNA]</scope>
    <source>
        <strain evidence="1 2">CGMCC 1.10836</strain>
    </source>
</reference>
<gene>
    <name evidence="1" type="ORF">SAMN05216227_103329</name>
</gene>
<dbReference type="STRING" id="1077947.SAMN05216227_103329"/>
<organism evidence="1 2">
    <name type="scientific">Pseudorhodobacter antarcticus</name>
    <dbReference type="NCBI Taxonomy" id="1077947"/>
    <lineage>
        <taxon>Bacteria</taxon>
        <taxon>Pseudomonadati</taxon>
        <taxon>Pseudomonadota</taxon>
        <taxon>Alphaproteobacteria</taxon>
        <taxon>Rhodobacterales</taxon>
        <taxon>Paracoccaceae</taxon>
        <taxon>Pseudorhodobacter</taxon>
    </lineage>
</organism>
<evidence type="ECO:0000313" key="2">
    <source>
        <dbReference type="Proteomes" id="UP000183002"/>
    </source>
</evidence>
<keyword evidence="2" id="KW-1185">Reference proteome</keyword>
<dbReference type="Proteomes" id="UP000183002">
    <property type="component" value="Unassembled WGS sequence"/>
</dbReference>
<protein>
    <submittedName>
        <fullName evidence="1">Uncharacterized protein</fullName>
    </submittedName>
</protein>
<accession>A0A1H8KML4</accession>
<dbReference type="OrthoDB" id="8222794at2"/>
<dbReference type="RefSeq" id="WP_050520960.1">
    <property type="nucleotide sequence ID" value="NZ_FOCO01000033.1"/>
</dbReference>